<dbReference type="InterPro" id="IPR017923">
    <property type="entry name" value="TFIIS_N"/>
</dbReference>
<evidence type="ECO:0000256" key="1">
    <source>
        <dbReference type="ARBA" id="ARBA00022574"/>
    </source>
</evidence>
<feature type="region of interest" description="Disordered" evidence="9">
    <location>
        <begin position="244"/>
        <end position="308"/>
    </location>
</feature>
<feature type="compositionally biased region" description="Acidic residues" evidence="9">
    <location>
        <begin position="249"/>
        <end position="268"/>
    </location>
</feature>
<gene>
    <name evidence="11" type="ORF">ZHD862_LOCUS2020</name>
</gene>
<dbReference type="GO" id="GO:0000387">
    <property type="term" value="P:spliceosomal snRNP assembly"/>
    <property type="evidence" value="ECO:0007669"/>
    <property type="project" value="TreeGrafter"/>
</dbReference>
<dbReference type="AlphaFoldDB" id="A0A813S137"/>
<comment type="caution">
    <text evidence="11">The sequence shown here is derived from an EMBL/GenBank/DDBJ whole genome shotgun (WGS) entry which is preliminary data.</text>
</comment>
<dbReference type="Gene3D" id="2.130.10.10">
    <property type="entry name" value="YVTN repeat-like/Quinoprotein amine dehydrogenase"/>
    <property type="match status" value="2"/>
</dbReference>
<comment type="similarity">
    <text evidence="5">Belongs to the WD repeat STRAP family.</text>
</comment>
<dbReference type="Proteomes" id="UP000663864">
    <property type="component" value="Unassembled WGS sequence"/>
</dbReference>
<keyword evidence="3" id="KW-0677">Repeat</keyword>
<keyword evidence="2" id="KW-0507">mRNA processing</keyword>
<dbReference type="GO" id="GO:0032797">
    <property type="term" value="C:SMN complex"/>
    <property type="evidence" value="ECO:0007669"/>
    <property type="project" value="TreeGrafter"/>
</dbReference>
<evidence type="ECO:0000313" key="12">
    <source>
        <dbReference type="Proteomes" id="UP000663864"/>
    </source>
</evidence>
<dbReference type="InterPro" id="IPR036322">
    <property type="entry name" value="WD40_repeat_dom_sf"/>
</dbReference>
<evidence type="ECO:0000256" key="4">
    <source>
        <dbReference type="ARBA" id="ARBA00023187"/>
    </source>
</evidence>
<feature type="region of interest" description="Disordered" evidence="9">
    <location>
        <begin position="123"/>
        <end position="147"/>
    </location>
</feature>
<dbReference type="InterPro" id="IPR035441">
    <property type="entry name" value="TFIIS/LEDGF_dom_sf"/>
</dbReference>
<dbReference type="InterPro" id="IPR001680">
    <property type="entry name" value="WD40_rpt"/>
</dbReference>
<evidence type="ECO:0000256" key="9">
    <source>
        <dbReference type="SAM" id="MobiDB-lite"/>
    </source>
</evidence>
<feature type="domain" description="TFIIS N-terminal" evidence="10">
    <location>
        <begin position="11"/>
        <end position="86"/>
    </location>
</feature>
<dbReference type="Pfam" id="PF08711">
    <property type="entry name" value="Med26"/>
    <property type="match status" value="1"/>
</dbReference>
<dbReference type="GO" id="GO:0070449">
    <property type="term" value="C:elongin complex"/>
    <property type="evidence" value="ECO:0007669"/>
    <property type="project" value="InterPro"/>
</dbReference>
<dbReference type="Pfam" id="PF00400">
    <property type="entry name" value="WD40"/>
    <property type="match status" value="4"/>
</dbReference>
<name>A0A813S137_9BILA</name>
<organism evidence="11 12">
    <name type="scientific">Rotaria sordida</name>
    <dbReference type="NCBI Taxonomy" id="392033"/>
    <lineage>
        <taxon>Eukaryota</taxon>
        <taxon>Metazoa</taxon>
        <taxon>Spiralia</taxon>
        <taxon>Gnathifera</taxon>
        <taxon>Rotifera</taxon>
        <taxon>Eurotatoria</taxon>
        <taxon>Bdelloidea</taxon>
        <taxon>Philodinida</taxon>
        <taxon>Philodinidae</taxon>
        <taxon>Rotaria</taxon>
    </lineage>
</organism>
<dbReference type="PROSITE" id="PS51319">
    <property type="entry name" value="TFIIS_N"/>
    <property type="match status" value="1"/>
</dbReference>
<feature type="compositionally biased region" description="Low complexity" evidence="9">
    <location>
        <begin position="221"/>
        <end position="232"/>
    </location>
</feature>
<dbReference type="GO" id="GO:0003723">
    <property type="term" value="F:RNA binding"/>
    <property type="evidence" value="ECO:0007669"/>
    <property type="project" value="TreeGrafter"/>
</dbReference>
<protein>
    <recommendedName>
        <fullName evidence="6">Serine-threonine kinase receptor-associated protein</fullName>
    </recommendedName>
</protein>
<dbReference type="GO" id="GO:0006368">
    <property type="term" value="P:transcription elongation by RNA polymerase II"/>
    <property type="evidence" value="ECO:0007669"/>
    <property type="project" value="InterPro"/>
</dbReference>
<sequence length="805" mass="90807">MSSEIAISTIETVKKKLEKYNASKQNDKVEEYLHKLHNTSITPMLLRETKIDVLVNQLASNKEASYCLTAKSLLKKWQDKNLLSKTTNTSKIKTITNTKKSVAEHKLSVKRKSNDYDAIHSNALSESQSSDEFKHSDRDQSSSTSSVKKRKVLSLAEYVVSKKPIPSSLSTVDSTQNKLTDNQIKEIYAQFDAKYEELAASAPDLANNVNKKLKQNDKINNNRNDFIANNQNLKKTTIEQPKTKYNDIWAEEDDDDDDDDDDKDDDDNANAYHKEEITKKSQPIKTKQTMKNNNLNIQQVKVPSATSTAKIDNNSMTAAIASSIASLEHSKSSSNLSKSKSIAIPKKSADNFNFLRPKRGRQAIYSGVRAARTNIPSLQDLCVETLKDHVDDICYTHFFRLPYDVVKPIIDVATPEQLNVIIDNNPDYYDDVEPLWQKFCSLYFKDAEREECESYYELYWRKYNEKEQRLHQITELAKRKKAETVDTARHTKPLNIRQTTSRHNITSNKVARQVVNLPPSKHNRGQAKVKIFDGIPMLREGDTGDWIGSFIGHKGAVWGATITGNAELAATAGSDFTAKLWDASTGAELQTFEHKHIVRSVDFSSINKEWLLTGSNEKLIKIYDVTAPTEPVKVFNGHTGAVKKAIFMDAKRICTASDDKTIKIFDIDSGNCISTIDFPSPPNSIEISRDGQASLLITHGKKVEIYDGNNLNKLQSFEMPCEMNTASFHPTAREFVCGGLDFRIYKYNFETGIELESYKGHFGPIHCMSYSPDGQIYASGSEDGTLRLWQNTVGITYGLWEMVNI</sequence>
<comment type="subcellular location">
    <subcellularLocation>
        <location evidence="8">Nucleus</location>
    </subcellularLocation>
</comment>
<evidence type="ECO:0000313" key="11">
    <source>
        <dbReference type="EMBL" id="CAF0793224.1"/>
    </source>
</evidence>
<dbReference type="InterPro" id="IPR010684">
    <property type="entry name" value="RNA_pol_II_trans_fac_SIII_A"/>
</dbReference>
<feature type="compositionally biased region" description="Basic and acidic residues" evidence="9">
    <location>
        <begin position="131"/>
        <end position="140"/>
    </location>
</feature>
<feature type="region of interest" description="Disordered" evidence="9">
    <location>
        <begin position="220"/>
        <end position="239"/>
    </location>
</feature>
<dbReference type="PROSITE" id="PS00678">
    <property type="entry name" value="WD_REPEATS_1"/>
    <property type="match status" value="1"/>
</dbReference>
<keyword evidence="4" id="KW-0508">mRNA splicing</keyword>
<evidence type="ECO:0000256" key="3">
    <source>
        <dbReference type="ARBA" id="ARBA00022737"/>
    </source>
</evidence>
<dbReference type="Pfam" id="PF06881">
    <property type="entry name" value="Elongin_A"/>
    <property type="match status" value="1"/>
</dbReference>
<dbReference type="PANTHER" id="PTHR19877:SF13">
    <property type="entry name" value="SERINE-THREONINE KINASE RECEPTOR-ASSOCIATED PROTEIN"/>
    <property type="match status" value="1"/>
</dbReference>
<proteinExistence type="inferred from homology"/>
<dbReference type="PANTHER" id="PTHR19877">
    <property type="entry name" value="EUKARYOTIC TRANSLATION INITIATION FACTOR 3 SUBUNIT I"/>
    <property type="match status" value="1"/>
</dbReference>
<feature type="compositionally biased region" description="Polar residues" evidence="9">
    <location>
        <begin position="280"/>
        <end position="308"/>
    </location>
</feature>
<reference evidence="11" key="1">
    <citation type="submission" date="2021-02" db="EMBL/GenBank/DDBJ databases">
        <authorList>
            <person name="Nowell W R."/>
        </authorList>
    </citation>
    <scope>NUCLEOTIDE SEQUENCE</scope>
</reference>
<dbReference type="CDD" id="cd00200">
    <property type="entry name" value="WD40"/>
    <property type="match status" value="1"/>
</dbReference>
<evidence type="ECO:0000259" key="10">
    <source>
        <dbReference type="PROSITE" id="PS51319"/>
    </source>
</evidence>
<evidence type="ECO:0000256" key="2">
    <source>
        <dbReference type="ARBA" id="ARBA00022664"/>
    </source>
</evidence>
<dbReference type="InterPro" id="IPR015943">
    <property type="entry name" value="WD40/YVTN_repeat-like_dom_sf"/>
</dbReference>
<evidence type="ECO:0000256" key="5">
    <source>
        <dbReference type="ARBA" id="ARBA00038394"/>
    </source>
</evidence>
<accession>A0A813S137</accession>
<dbReference type="PROSITE" id="PS50294">
    <property type="entry name" value="WD_REPEATS_REGION"/>
    <property type="match status" value="2"/>
</dbReference>
<dbReference type="Gene3D" id="1.20.930.10">
    <property type="entry name" value="Conserved domain common to transcription factors TFIIS, elongin A, CRSP70"/>
    <property type="match status" value="1"/>
</dbReference>
<dbReference type="SUPFAM" id="SSF47676">
    <property type="entry name" value="Conserved domain common to transcription factors TFIIS, elongin A, CRSP70"/>
    <property type="match status" value="1"/>
</dbReference>
<feature type="repeat" description="WD" evidence="7">
    <location>
        <begin position="758"/>
        <end position="790"/>
    </location>
</feature>
<dbReference type="SMART" id="SM00320">
    <property type="entry name" value="WD40"/>
    <property type="match status" value="6"/>
</dbReference>
<dbReference type="EMBL" id="CAJNOT010000037">
    <property type="protein sequence ID" value="CAF0793224.1"/>
    <property type="molecule type" value="Genomic_DNA"/>
</dbReference>
<dbReference type="SUPFAM" id="SSF50978">
    <property type="entry name" value="WD40 repeat-like"/>
    <property type="match status" value="1"/>
</dbReference>
<keyword evidence="8" id="KW-0539">Nucleus</keyword>
<dbReference type="InterPro" id="IPR019775">
    <property type="entry name" value="WD40_repeat_CS"/>
</dbReference>
<evidence type="ECO:0000256" key="7">
    <source>
        <dbReference type="PROSITE-ProRule" id="PRU00221"/>
    </source>
</evidence>
<evidence type="ECO:0000256" key="8">
    <source>
        <dbReference type="PROSITE-ProRule" id="PRU00649"/>
    </source>
</evidence>
<dbReference type="Gene3D" id="6.10.250.3180">
    <property type="match status" value="1"/>
</dbReference>
<evidence type="ECO:0000256" key="6">
    <source>
        <dbReference type="ARBA" id="ARBA00040390"/>
    </source>
</evidence>
<dbReference type="PROSITE" id="PS50082">
    <property type="entry name" value="WD_REPEATS_2"/>
    <property type="match status" value="3"/>
</dbReference>
<keyword evidence="1 7" id="KW-0853">WD repeat</keyword>
<feature type="repeat" description="WD" evidence="7">
    <location>
        <begin position="635"/>
        <end position="675"/>
    </location>
</feature>
<feature type="repeat" description="WD" evidence="7">
    <location>
        <begin position="550"/>
        <end position="591"/>
    </location>
</feature>